<keyword evidence="5" id="KW-1185">Reference proteome</keyword>
<dbReference type="PANTHER" id="PTHR43800:SF1">
    <property type="entry name" value="PEPTIDYL-LYSINE N-ACETYLTRANSFERASE YJAB"/>
    <property type="match status" value="1"/>
</dbReference>
<dbReference type="SUPFAM" id="SSF55729">
    <property type="entry name" value="Acyl-CoA N-acyltransferases (Nat)"/>
    <property type="match status" value="1"/>
</dbReference>
<evidence type="ECO:0000313" key="5">
    <source>
        <dbReference type="Proteomes" id="UP000014184"/>
    </source>
</evidence>
<organism evidence="4 5">
    <name type="scientific">Thermobifida fusca TM51</name>
    <dbReference type="NCBI Taxonomy" id="1169414"/>
    <lineage>
        <taxon>Bacteria</taxon>
        <taxon>Bacillati</taxon>
        <taxon>Actinomycetota</taxon>
        <taxon>Actinomycetes</taxon>
        <taxon>Streptosporangiales</taxon>
        <taxon>Nocardiopsidaceae</taxon>
        <taxon>Thermobifida</taxon>
    </lineage>
</organism>
<reference evidence="4 5" key="1">
    <citation type="journal article" date="2013" name="Genome Announc.">
        <title>Draft Genome Sequence of the Lignocellulose Decomposer Thermobifida fusca Strain TM51.</title>
        <authorList>
            <person name="Toth A."/>
            <person name="Barna T."/>
            <person name="Nagy I."/>
            <person name="Horvath B."/>
            <person name="Nagy I."/>
            <person name="Tancsics A."/>
            <person name="Kriszt B."/>
            <person name="Baka E."/>
            <person name="Fekete C."/>
            <person name="Kukolya J."/>
        </authorList>
    </citation>
    <scope>NUCLEOTIDE SEQUENCE [LARGE SCALE GENOMIC DNA]</scope>
    <source>
        <strain evidence="4 5">TM51</strain>
    </source>
</reference>
<dbReference type="AlphaFoldDB" id="A0A9P2TD03"/>
<evidence type="ECO:0000259" key="3">
    <source>
        <dbReference type="PROSITE" id="PS51186"/>
    </source>
</evidence>
<dbReference type="Proteomes" id="UP000014184">
    <property type="component" value="Unassembled WGS sequence"/>
</dbReference>
<accession>A0A9P2TD03</accession>
<keyword evidence="2" id="KW-0012">Acyltransferase</keyword>
<dbReference type="PANTHER" id="PTHR43800">
    <property type="entry name" value="PEPTIDYL-LYSINE N-ACETYLTRANSFERASE YJAB"/>
    <property type="match status" value="1"/>
</dbReference>
<dbReference type="EMBL" id="AOSG01000021">
    <property type="protein sequence ID" value="EOR72100.1"/>
    <property type="molecule type" value="Genomic_DNA"/>
</dbReference>
<dbReference type="InterPro" id="IPR000182">
    <property type="entry name" value="GNAT_dom"/>
</dbReference>
<name>A0A9P2TD03_THEFU</name>
<dbReference type="InterPro" id="IPR016181">
    <property type="entry name" value="Acyl_CoA_acyltransferase"/>
</dbReference>
<evidence type="ECO:0000256" key="1">
    <source>
        <dbReference type="ARBA" id="ARBA00022679"/>
    </source>
</evidence>
<dbReference type="PROSITE" id="PS51186">
    <property type="entry name" value="GNAT"/>
    <property type="match status" value="1"/>
</dbReference>
<dbReference type="Gene3D" id="3.40.630.30">
    <property type="match status" value="1"/>
</dbReference>
<dbReference type="RefSeq" id="WP_016188350.1">
    <property type="nucleotide sequence ID" value="NZ_AOSG01000021.1"/>
</dbReference>
<protein>
    <submittedName>
        <fullName evidence="4">Acetyltransferase</fullName>
    </submittedName>
</protein>
<dbReference type="CDD" id="cd04301">
    <property type="entry name" value="NAT_SF"/>
    <property type="match status" value="1"/>
</dbReference>
<sequence>MDHTIRPMTAADRPRLVEVSRAADTLFARAGVHLPDDDPDDLFDQAAAVLVAGRPPVGFAALTVLDGAAHLEQLSVHPDYGRRGIGTALLTAACAYAQEHGSPWITLTTFRDLPWNAPWYARHGFTVLPEPEWGPQLARQWCEEIAAGIAVLPRVVMRRRLTPDRTTATGR</sequence>
<evidence type="ECO:0000313" key="4">
    <source>
        <dbReference type="EMBL" id="EOR72100.1"/>
    </source>
</evidence>
<feature type="domain" description="N-acetyltransferase" evidence="3">
    <location>
        <begin position="3"/>
        <end position="143"/>
    </location>
</feature>
<evidence type="ECO:0000256" key="2">
    <source>
        <dbReference type="ARBA" id="ARBA00023315"/>
    </source>
</evidence>
<dbReference type="GO" id="GO:0016747">
    <property type="term" value="F:acyltransferase activity, transferring groups other than amino-acyl groups"/>
    <property type="evidence" value="ECO:0007669"/>
    <property type="project" value="InterPro"/>
</dbReference>
<dbReference type="Pfam" id="PF00583">
    <property type="entry name" value="Acetyltransf_1"/>
    <property type="match status" value="1"/>
</dbReference>
<proteinExistence type="predicted"/>
<keyword evidence="1" id="KW-0808">Transferase</keyword>
<gene>
    <name evidence="4" type="ORF">TM51_04378</name>
</gene>
<comment type="caution">
    <text evidence="4">The sequence shown here is derived from an EMBL/GenBank/DDBJ whole genome shotgun (WGS) entry which is preliminary data.</text>
</comment>